<reference evidence="2 3" key="1">
    <citation type="submission" date="2016-10" db="EMBL/GenBank/DDBJ databases">
        <authorList>
            <person name="de Groot N.N."/>
        </authorList>
    </citation>
    <scope>NUCLEOTIDE SEQUENCE [LARGE SCALE GENOMIC DNA]</scope>
    <source>
        <strain evidence="2 3">DSM 23310</strain>
    </source>
</reference>
<feature type="transmembrane region" description="Helical" evidence="1">
    <location>
        <begin position="127"/>
        <end position="147"/>
    </location>
</feature>
<organism evidence="2 3">
    <name type="scientific">Tepidimicrobium xylanilyticum</name>
    <dbReference type="NCBI Taxonomy" id="1123352"/>
    <lineage>
        <taxon>Bacteria</taxon>
        <taxon>Bacillati</taxon>
        <taxon>Bacillota</taxon>
        <taxon>Tissierellia</taxon>
        <taxon>Tissierellales</taxon>
        <taxon>Tepidimicrobiaceae</taxon>
        <taxon>Tepidimicrobium</taxon>
    </lineage>
</organism>
<feature type="transmembrane region" description="Helical" evidence="1">
    <location>
        <begin position="83"/>
        <end position="107"/>
    </location>
</feature>
<dbReference type="EMBL" id="FNNG01000015">
    <property type="protein sequence ID" value="SDX64535.1"/>
    <property type="molecule type" value="Genomic_DNA"/>
</dbReference>
<protein>
    <submittedName>
        <fullName evidence="2">Uncharacterized protein</fullName>
    </submittedName>
</protein>
<dbReference type="RefSeq" id="WP_093754476.1">
    <property type="nucleotide sequence ID" value="NZ_FNNG01000015.1"/>
</dbReference>
<accession>A0A1H3DDN4</accession>
<evidence type="ECO:0000256" key="1">
    <source>
        <dbReference type="SAM" id="Phobius"/>
    </source>
</evidence>
<feature type="transmembrane region" description="Helical" evidence="1">
    <location>
        <begin position="12"/>
        <end position="30"/>
    </location>
</feature>
<dbReference type="AlphaFoldDB" id="A0A1H3DDN4"/>
<feature type="transmembrane region" description="Helical" evidence="1">
    <location>
        <begin position="36"/>
        <end position="63"/>
    </location>
</feature>
<keyword evidence="3" id="KW-1185">Reference proteome</keyword>
<feature type="transmembrane region" description="Helical" evidence="1">
    <location>
        <begin position="230"/>
        <end position="250"/>
    </location>
</feature>
<proteinExistence type="predicted"/>
<keyword evidence="1" id="KW-0812">Transmembrane</keyword>
<dbReference type="OrthoDB" id="1907470at2"/>
<gene>
    <name evidence="2" type="ORF">SAMN05660923_02652</name>
</gene>
<feature type="transmembrane region" description="Helical" evidence="1">
    <location>
        <begin position="195"/>
        <end position="218"/>
    </location>
</feature>
<evidence type="ECO:0000313" key="3">
    <source>
        <dbReference type="Proteomes" id="UP000198828"/>
    </source>
</evidence>
<sequence>MKLSKFYFKIYLKNIIFIFILLSVGFFSFYNRETLIISILEFTVGSTYALFCTTAGLMILGAYISGKDYEIIDVLETNKYKAYLSNIITGIKIITLLLLIPGIMILLYSNILNINYYQIKEMLHFIIIWYVSNIFTLVLGATIGFFVKSLLRYIICIFLFLPLTSGLKPVNLLKYRLLNIFEDKITAPVNYGSPVIFNLFYALDKLFIVSIILFMLVVTYLKAKKKPYKNYIFVIFILVLVEFLIIQGSAKSRTVIFNSMDYVENAEKEINTSYSISNYNMNINLNNKFSNRCSIELVKEADKLEFYLSEIFKIEEILVNGKQVKYSRDKDLVSIEDLDIQDEDLILDIYYSGRVYIENGLGTNICYVSSRDISLMDNVFYWYPVIASKNESCNFNIVVNSKTKIYSNLPILNMKKKEGKFYVSTLKGYSKGVNIFSGNLVETKHGDINVIYPRGLDEERIVSFVEEELNSDIFSKLDISKLRQIIITPYDNIPIRVYGDTVMMPSRFI</sequence>
<evidence type="ECO:0000313" key="2">
    <source>
        <dbReference type="EMBL" id="SDX64535.1"/>
    </source>
</evidence>
<keyword evidence="1" id="KW-1133">Transmembrane helix</keyword>
<keyword evidence="1" id="KW-0472">Membrane</keyword>
<name>A0A1H3DDN4_9FIRM</name>
<dbReference type="Proteomes" id="UP000198828">
    <property type="component" value="Unassembled WGS sequence"/>
</dbReference>
<feature type="transmembrane region" description="Helical" evidence="1">
    <location>
        <begin position="154"/>
        <end position="175"/>
    </location>
</feature>